<keyword evidence="2" id="KW-1185">Reference proteome</keyword>
<accession>A0ABY3DRA9</accession>
<dbReference type="EMBL" id="VMBP01000002">
    <property type="protein sequence ID" value="TSJ62602.1"/>
    <property type="molecule type" value="Genomic_DNA"/>
</dbReference>
<proteinExistence type="predicted"/>
<dbReference type="InterPro" id="IPR012696">
    <property type="entry name" value="PhnM"/>
</dbReference>
<comment type="caution">
    <text evidence="1">The sequence shown here is derived from an EMBL/GenBank/DDBJ whole genome shotgun (WGS) entry which is preliminary data.</text>
</comment>
<sequence length="397" mass="42117">MAWRIENGLALIDGRWSDAPLAVAGATLAPDGGAGAPDGGAGAPALDASGLLILPGIVDLHGDAFERHIMPRPGVRFDTKLALRDTDRQLVANGITTAFHGVTISWEPGLRSLDAARAFVSMLIDLRGSLSCDTRLHLRWETFALDEAAQVIRWLELSPSPILALNDHTTGSVLKGSIARKIGQMAERSSLSREGYMALLDHVWSRRDEVPMAIEAMTAAARAHGNVLLAHDEASPEERLRFRALGAVSSEFPLTLQTAEAARAAGEDVILGAPNVVRGGSHNGALDATDAIRQDLCTVLTSDYHYPSPLHAAFKLADGAPDRLAAIWPLVSGNPSRVARLRDRGSLGEGHRADLILVDAGDMAHPQVVATMVAGKIVYASRAIDRLPVPTLASAAE</sequence>
<dbReference type="PIRSF" id="PIRSF038971">
    <property type="entry name" value="PhnM"/>
    <property type="match status" value="1"/>
</dbReference>
<dbReference type="InterPro" id="IPR051781">
    <property type="entry name" value="Metallo-dep_Hydrolase"/>
</dbReference>
<name>A0ABY3DRA9_9HYPH</name>
<dbReference type="SUPFAM" id="SSF51338">
    <property type="entry name" value="Composite domain of metallo-dependent hydrolases"/>
    <property type="match status" value="1"/>
</dbReference>
<dbReference type="PANTHER" id="PTHR43135:SF3">
    <property type="entry name" value="ALPHA-D-RIBOSE 1-METHYLPHOSPHONATE 5-TRIPHOSPHATE DIPHOSPHATASE"/>
    <property type="match status" value="1"/>
</dbReference>
<dbReference type="PANTHER" id="PTHR43135">
    <property type="entry name" value="ALPHA-D-RIBOSE 1-METHYLPHOSPHONATE 5-TRIPHOSPHATE DIPHOSPHATASE"/>
    <property type="match status" value="1"/>
</dbReference>
<organism evidence="1 2">
    <name type="scientific">Ancylobacter moscoviensis</name>
    <dbReference type="NCBI Taxonomy" id="2597768"/>
    <lineage>
        <taxon>Bacteria</taxon>
        <taxon>Pseudomonadati</taxon>
        <taxon>Pseudomonadota</taxon>
        <taxon>Alphaproteobacteria</taxon>
        <taxon>Hyphomicrobiales</taxon>
        <taxon>Xanthobacteraceae</taxon>
        <taxon>Ancylobacter</taxon>
    </lineage>
</organism>
<dbReference type="NCBIfam" id="NF011987">
    <property type="entry name" value="PRK15446.2-3"/>
    <property type="match status" value="1"/>
</dbReference>
<protein>
    <submittedName>
        <fullName evidence="1">Alpha-D-ribose 1-methylphosphonate 5-triphosphate diphosphatase</fullName>
    </submittedName>
</protein>
<dbReference type="InterPro" id="IPR011059">
    <property type="entry name" value="Metal-dep_hydrolase_composite"/>
</dbReference>
<dbReference type="Proteomes" id="UP000315321">
    <property type="component" value="Unassembled WGS sequence"/>
</dbReference>
<gene>
    <name evidence="1" type="ORF">FO470_06180</name>
</gene>
<evidence type="ECO:0000313" key="2">
    <source>
        <dbReference type="Proteomes" id="UP000315321"/>
    </source>
</evidence>
<reference evidence="1 2" key="1">
    <citation type="submission" date="2019-07" db="EMBL/GenBank/DDBJ databases">
        <authorList>
            <person name="Grouzdev D.S."/>
        </authorList>
    </citation>
    <scope>NUCLEOTIDE SEQUENCE [LARGE SCALE GENOMIC DNA]</scope>
    <source>
        <strain evidence="1 2">3C</strain>
    </source>
</reference>
<dbReference type="RefSeq" id="WP_144342093.1">
    <property type="nucleotide sequence ID" value="NZ_VMBP01000002.1"/>
</dbReference>
<dbReference type="NCBIfam" id="NF011990">
    <property type="entry name" value="PRK15446.2-6"/>
    <property type="match status" value="1"/>
</dbReference>
<evidence type="ECO:0000313" key="1">
    <source>
        <dbReference type="EMBL" id="TSJ62602.1"/>
    </source>
</evidence>